<dbReference type="STRING" id="1367477.N288_01405"/>
<proteinExistence type="predicted"/>
<keyword evidence="2" id="KW-1185">Reference proteome</keyword>
<protein>
    <submittedName>
        <fullName evidence="1">Uncharacterized protein</fullName>
    </submittedName>
</protein>
<sequence length="84" mass="9626">MGIILRFARLSAKNAWPSFSRAYFFASSGFIRISILKKIKEKQQKITNAALTPPLVNYLEYGMILYVFVGPDFDESSKSHYKSK</sequence>
<evidence type="ECO:0000313" key="1">
    <source>
        <dbReference type="EMBL" id="AGX02267.1"/>
    </source>
</evidence>
<gene>
    <name evidence="1" type="ORF">N288_01405</name>
</gene>
<dbReference type="AlphaFoldDB" id="U5L6L1"/>
<organism evidence="1 2">
    <name type="scientific">Bacillus infantis NRRL B-14911</name>
    <dbReference type="NCBI Taxonomy" id="1367477"/>
    <lineage>
        <taxon>Bacteria</taxon>
        <taxon>Bacillati</taxon>
        <taxon>Bacillota</taxon>
        <taxon>Bacilli</taxon>
        <taxon>Bacillales</taxon>
        <taxon>Bacillaceae</taxon>
        <taxon>Bacillus</taxon>
    </lineage>
</organism>
<reference evidence="1 2" key="1">
    <citation type="submission" date="2013-07" db="EMBL/GenBank/DDBJ databases">
        <title>Complete genome sequence of Bacillus infantis NRRL B-14911 that has potential to induce cardiac disease by antigenic mimicry.</title>
        <authorList>
            <person name="Massilamany C."/>
            <person name="Smith T.P.L."/>
            <person name="Loy J.D."/>
            <person name="Barletta R."/>
            <person name="Reddy J."/>
        </authorList>
    </citation>
    <scope>NUCLEOTIDE SEQUENCE [LARGE SCALE GENOMIC DNA]</scope>
    <source>
        <strain evidence="1 2">NRRL B-14911</strain>
    </source>
</reference>
<dbReference type="Proteomes" id="UP000017805">
    <property type="component" value="Chromosome"/>
</dbReference>
<dbReference type="PATRIC" id="fig|1367477.3.peg.235"/>
<dbReference type="KEGG" id="bif:N288_01405"/>
<dbReference type="HOGENOM" id="CLU_2582354_0_0_9"/>
<evidence type="ECO:0000313" key="2">
    <source>
        <dbReference type="Proteomes" id="UP000017805"/>
    </source>
</evidence>
<dbReference type="EMBL" id="CP006643">
    <property type="protein sequence ID" value="AGX02267.1"/>
    <property type="molecule type" value="Genomic_DNA"/>
</dbReference>
<accession>U5L6L1</accession>
<name>U5L6L1_9BACI</name>